<dbReference type="Proteomes" id="UP000263418">
    <property type="component" value="Chromosome 3"/>
</dbReference>
<name>A0AAN1PWU3_VIBVL</name>
<dbReference type="AlphaFoldDB" id="A0AAN1PWU3"/>
<accession>A0AAN1PWU3</accession>
<proteinExistence type="predicted"/>
<sequence>MALNDFKYSNRGYQSMLPSEVAKDLGARSLTEVAKFYDCSTEHLRNLHKRNLKAFLGMVSGYLEIEIL</sequence>
<evidence type="ECO:0000313" key="2">
    <source>
        <dbReference type="Proteomes" id="UP000263418"/>
    </source>
</evidence>
<gene>
    <name evidence="1" type="ORF">FORC53_5463</name>
</gene>
<evidence type="ECO:0000313" key="1">
    <source>
        <dbReference type="EMBL" id="AXX63802.1"/>
    </source>
</evidence>
<reference evidence="1 2" key="1">
    <citation type="submission" date="2017-03" db="EMBL/GenBank/DDBJ databases">
        <title>Complete Genome Sequence of Vibrio vulnificus FORC_053.</title>
        <authorList>
            <consortium name="Food-borne Pathogen Omics Research Center"/>
            <person name="Chung H.Y."/>
            <person name="Na E.J."/>
            <person name="Song J.S."/>
            <person name="Kim H."/>
            <person name="Lee J.-H."/>
            <person name="Ryu S."/>
            <person name="Choi S.H."/>
        </authorList>
    </citation>
    <scope>NUCLEOTIDE SEQUENCE [LARGE SCALE GENOMIC DNA]</scope>
    <source>
        <strain evidence="1 2">FORC_053</strain>
    </source>
</reference>
<dbReference type="EMBL" id="CP019292">
    <property type="protein sequence ID" value="AXX63802.1"/>
    <property type="molecule type" value="Genomic_DNA"/>
</dbReference>
<organism evidence="1 2">
    <name type="scientific">Vibrio vulnificus</name>
    <dbReference type="NCBI Taxonomy" id="672"/>
    <lineage>
        <taxon>Bacteria</taxon>
        <taxon>Pseudomonadati</taxon>
        <taxon>Pseudomonadota</taxon>
        <taxon>Gammaproteobacteria</taxon>
        <taxon>Vibrionales</taxon>
        <taxon>Vibrionaceae</taxon>
        <taxon>Vibrio</taxon>
    </lineage>
</organism>
<protein>
    <submittedName>
        <fullName evidence="1">Uncharacterized protein</fullName>
    </submittedName>
</protein>